<dbReference type="EMBL" id="SDGV01000027">
    <property type="protein sequence ID" value="THB60313.1"/>
    <property type="molecule type" value="Genomic_DNA"/>
</dbReference>
<protein>
    <submittedName>
        <fullName evidence="1">Uncharacterized protein</fullName>
    </submittedName>
</protein>
<keyword evidence="2" id="KW-1185">Reference proteome</keyword>
<dbReference type="AlphaFoldDB" id="A0A4S3B3Z9"/>
<organism evidence="1 2">
    <name type="scientific">Vagococcus silagei</name>
    <dbReference type="NCBI Taxonomy" id="2508885"/>
    <lineage>
        <taxon>Bacteria</taxon>
        <taxon>Bacillati</taxon>
        <taxon>Bacillota</taxon>
        <taxon>Bacilli</taxon>
        <taxon>Lactobacillales</taxon>
        <taxon>Enterococcaceae</taxon>
        <taxon>Vagococcus</taxon>
    </lineage>
</organism>
<evidence type="ECO:0000313" key="2">
    <source>
        <dbReference type="Proteomes" id="UP000310506"/>
    </source>
</evidence>
<dbReference type="Proteomes" id="UP000310506">
    <property type="component" value="Unassembled WGS sequence"/>
</dbReference>
<name>A0A4S3B3Z9_9ENTE</name>
<evidence type="ECO:0000313" key="1">
    <source>
        <dbReference type="EMBL" id="THB60313.1"/>
    </source>
</evidence>
<accession>A0A4S3B3Z9</accession>
<gene>
    <name evidence="1" type="ORF">ESZ54_11060</name>
</gene>
<comment type="caution">
    <text evidence="1">The sequence shown here is derived from an EMBL/GenBank/DDBJ whole genome shotgun (WGS) entry which is preliminary data.</text>
</comment>
<reference evidence="1 2" key="1">
    <citation type="submission" date="2019-01" db="EMBL/GenBank/DDBJ databases">
        <title>Vagococcus silagei sp. nov. isolated from brewer's grain.</title>
        <authorList>
            <person name="Guu J.-R."/>
        </authorList>
    </citation>
    <scope>NUCLEOTIDE SEQUENCE [LARGE SCALE GENOMIC DNA]</scope>
    <source>
        <strain evidence="1 2">2B-2</strain>
    </source>
</reference>
<proteinExistence type="predicted"/>
<dbReference type="RefSeq" id="WP_136137719.1">
    <property type="nucleotide sequence ID" value="NZ_SDGV01000027.1"/>
</dbReference>
<sequence length="184" mass="21322">MKDNQPNFSKFKNVDAWLLFSTQDEKFYLLTPKSSNEKDATLFYSMEIDEGEQITNSVAGFNWMDEHFLANTSESIDFKQIMISEDIPNAFNTNVVSQAILGSVTPQNLVVQMDRTSTRLRLMEISTGQREILSEGIKLQYPQTGRVSIDDLRKMNKQELYEFFDAAYQRAESYLWYHNVGLTK</sequence>